<dbReference type="GO" id="GO:0005886">
    <property type="term" value="C:plasma membrane"/>
    <property type="evidence" value="ECO:0007669"/>
    <property type="project" value="UniProtKB-SubCell"/>
</dbReference>
<dbReference type="Pfam" id="PF07730">
    <property type="entry name" value="HisKA_3"/>
    <property type="match status" value="1"/>
</dbReference>
<feature type="region of interest" description="Disordered" evidence="9">
    <location>
        <begin position="383"/>
        <end position="411"/>
    </location>
</feature>
<evidence type="ECO:0000256" key="6">
    <source>
        <dbReference type="ARBA" id="ARBA00022989"/>
    </source>
</evidence>
<organism evidence="12">
    <name type="scientific">uncultured Solirubrobacteraceae bacterium</name>
    <dbReference type="NCBI Taxonomy" id="1162706"/>
    <lineage>
        <taxon>Bacteria</taxon>
        <taxon>Bacillati</taxon>
        <taxon>Actinomycetota</taxon>
        <taxon>Thermoleophilia</taxon>
        <taxon>Solirubrobacterales</taxon>
        <taxon>Solirubrobacteraceae</taxon>
        <taxon>environmental samples</taxon>
    </lineage>
</organism>
<evidence type="ECO:0000256" key="9">
    <source>
        <dbReference type="SAM" id="MobiDB-lite"/>
    </source>
</evidence>
<evidence type="ECO:0000313" key="12">
    <source>
        <dbReference type="EMBL" id="CAA9501478.1"/>
    </source>
</evidence>
<feature type="transmembrane region" description="Helical" evidence="10">
    <location>
        <begin position="93"/>
        <end position="111"/>
    </location>
</feature>
<evidence type="ECO:0000256" key="8">
    <source>
        <dbReference type="ARBA" id="ARBA00023136"/>
    </source>
</evidence>
<feature type="domain" description="Histidine kinase/HSP90-like ATPase" evidence="11">
    <location>
        <begin position="311"/>
        <end position="404"/>
    </location>
</feature>
<dbReference type="SMART" id="SM00387">
    <property type="entry name" value="HATPase_c"/>
    <property type="match status" value="1"/>
</dbReference>
<feature type="transmembrane region" description="Helical" evidence="10">
    <location>
        <begin position="120"/>
        <end position="153"/>
    </location>
</feature>
<dbReference type="InterPro" id="IPR003594">
    <property type="entry name" value="HATPase_dom"/>
</dbReference>
<keyword evidence="5" id="KW-0418">Kinase</keyword>
<keyword evidence="2" id="KW-1003">Cell membrane</keyword>
<sequence length="411" mass="44205">MGLSADSRAKPARRVRVSDRDDRPRHRGALVGGAVTSRWMALLLMTRLLAAGVGVLLTAVHRVTDHDPLLILGAVAFTVASLGAFAYVPRLQLSPSAWFVDCFAALALVAASEDWRSPFYVLMLTALILPSTGLSFRGALAWGMAFALAYFAIAVYTSLDAETLESAVRLETIATHLMVPLVVVLALAYATDVLERLRGERLRSERLAVESERQRIAWELHDSAKQRVHAAHLVLSALQNQVEGPQEQLVAHALSEMRAAGADMDTSVAELRMPLEGRSVERLLDERAAQLVPASEAQITVRGSVGELPAHVAAHVYRIGAEALTNAVRHSGARHVDVALARNGSTATVEVCDDGKGLPAIRRPGSNGLRSMRARADTIGADLSFGPGRDGRGTRVSLTFSTQPDERTSQP</sequence>
<feature type="region of interest" description="Disordered" evidence="9">
    <location>
        <begin position="1"/>
        <end position="24"/>
    </location>
</feature>
<dbReference type="AlphaFoldDB" id="A0A6J4SPS8"/>
<dbReference type="PANTHER" id="PTHR24421:SF37">
    <property type="entry name" value="SENSOR HISTIDINE KINASE NARS"/>
    <property type="match status" value="1"/>
</dbReference>
<feature type="transmembrane region" description="Helical" evidence="10">
    <location>
        <begin position="39"/>
        <end position="57"/>
    </location>
</feature>
<dbReference type="InterPro" id="IPR011712">
    <property type="entry name" value="Sig_transdc_His_kin_sub3_dim/P"/>
</dbReference>
<evidence type="ECO:0000256" key="3">
    <source>
        <dbReference type="ARBA" id="ARBA00022679"/>
    </source>
</evidence>
<dbReference type="InterPro" id="IPR036890">
    <property type="entry name" value="HATPase_C_sf"/>
</dbReference>
<gene>
    <name evidence="12" type="ORF">AVDCRST_MAG67-1917</name>
</gene>
<evidence type="ECO:0000256" key="2">
    <source>
        <dbReference type="ARBA" id="ARBA00022475"/>
    </source>
</evidence>
<reference evidence="12" key="1">
    <citation type="submission" date="2020-02" db="EMBL/GenBank/DDBJ databases">
        <authorList>
            <person name="Meier V. D."/>
        </authorList>
    </citation>
    <scope>NUCLEOTIDE SEQUENCE</scope>
    <source>
        <strain evidence="12">AVDCRST_MAG67</strain>
    </source>
</reference>
<dbReference type="InterPro" id="IPR050482">
    <property type="entry name" value="Sensor_HK_TwoCompSys"/>
</dbReference>
<dbReference type="GO" id="GO:0046983">
    <property type="term" value="F:protein dimerization activity"/>
    <property type="evidence" value="ECO:0007669"/>
    <property type="project" value="InterPro"/>
</dbReference>
<feature type="transmembrane region" description="Helical" evidence="10">
    <location>
        <begin position="173"/>
        <end position="194"/>
    </location>
</feature>
<name>A0A6J4SPS8_9ACTN</name>
<evidence type="ECO:0000256" key="5">
    <source>
        <dbReference type="ARBA" id="ARBA00022777"/>
    </source>
</evidence>
<accession>A0A6J4SPS8</accession>
<feature type="transmembrane region" description="Helical" evidence="10">
    <location>
        <begin position="69"/>
        <end position="87"/>
    </location>
</feature>
<dbReference type="SUPFAM" id="SSF55874">
    <property type="entry name" value="ATPase domain of HSP90 chaperone/DNA topoisomerase II/histidine kinase"/>
    <property type="match status" value="1"/>
</dbReference>
<dbReference type="Gene3D" id="1.20.5.1930">
    <property type="match status" value="1"/>
</dbReference>
<evidence type="ECO:0000256" key="10">
    <source>
        <dbReference type="SAM" id="Phobius"/>
    </source>
</evidence>
<dbReference type="EMBL" id="CADCVQ010000082">
    <property type="protein sequence ID" value="CAA9501478.1"/>
    <property type="molecule type" value="Genomic_DNA"/>
</dbReference>
<comment type="subcellular location">
    <subcellularLocation>
        <location evidence="1">Cell membrane</location>
        <topology evidence="1">Multi-pass membrane protein</topology>
    </subcellularLocation>
</comment>
<dbReference type="PANTHER" id="PTHR24421">
    <property type="entry name" value="NITRATE/NITRITE SENSOR PROTEIN NARX-RELATED"/>
    <property type="match status" value="1"/>
</dbReference>
<evidence type="ECO:0000259" key="11">
    <source>
        <dbReference type="SMART" id="SM00387"/>
    </source>
</evidence>
<keyword evidence="4 10" id="KW-0812">Transmembrane</keyword>
<keyword evidence="8 10" id="KW-0472">Membrane</keyword>
<keyword evidence="3" id="KW-0808">Transferase</keyword>
<dbReference type="CDD" id="cd16917">
    <property type="entry name" value="HATPase_UhpB-NarQ-NarX-like"/>
    <property type="match status" value="1"/>
</dbReference>
<evidence type="ECO:0000256" key="4">
    <source>
        <dbReference type="ARBA" id="ARBA00022692"/>
    </source>
</evidence>
<keyword evidence="7" id="KW-0902">Two-component regulatory system</keyword>
<evidence type="ECO:0000256" key="1">
    <source>
        <dbReference type="ARBA" id="ARBA00004651"/>
    </source>
</evidence>
<evidence type="ECO:0000256" key="7">
    <source>
        <dbReference type="ARBA" id="ARBA00023012"/>
    </source>
</evidence>
<dbReference type="Gene3D" id="3.30.565.10">
    <property type="entry name" value="Histidine kinase-like ATPase, C-terminal domain"/>
    <property type="match status" value="1"/>
</dbReference>
<dbReference type="GO" id="GO:0000155">
    <property type="term" value="F:phosphorelay sensor kinase activity"/>
    <property type="evidence" value="ECO:0007669"/>
    <property type="project" value="InterPro"/>
</dbReference>
<protein>
    <recommendedName>
        <fullName evidence="11">Histidine kinase/HSP90-like ATPase domain-containing protein</fullName>
    </recommendedName>
</protein>
<dbReference type="Pfam" id="PF02518">
    <property type="entry name" value="HATPase_c"/>
    <property type="match status" value="1"/>
</dbReference>
<proteinExistence type="predicted"/>
<keyword evidence="6 10" id="KW-1133">Transmembrane helix</keyword>